<keyword evidence="1" id="KW-0396">Initiation factor</keyword>
<reference evidence="7" key="1">
    <citation type="submission" date="2021-06" db="EMBL/GenBank/DDBJ databases">
        <authorList>
            <person name="Kallberg Y."/>
            <person name="Tangrot J."/>
            <person name="Rosling A."/>
        </authorList>
    </citation>
    <scope>NUCLEOTIDE SEQUENCE</scope>
    <source>
        <strain evidence="7">CL551</strain>
    </source>
</reference>
<feature type="domain" description="Translation initiation factor beta propellor-like" evidence="6">
    <location>
        <begin position="1"/>
        <end position="76"/>
    </location>
</feature>
<dbReference type="AlphaFoldDB" id="A0A9N9DGY7"/>
<gene>
    <name evidence="7" type="ORF">AMORRO_LOCUS9302</name>
</gene>
<dbReference type="GO" id="GO:0043022">
    <property type="term" value="F:ribosome binding"/>
    <property type="evidence" value="ECO:0007669"/>
    <property type="project" value="TreeGrafter"/>
</dbReference>
<dbReference type="PANTHER" id="PTHR13227">
    <property type="entry name" value="EUKARYOTIC TRANSLATION INITIATION FACTOR 2A"/>
    <property type="match status" value="1"/>
</dbReference>
<feature type="compositionally biased region" description="Low complexity" evidence="5">
    <location>
        <begin position="178"/>
        <end position="187"/>
    </location>
</feature>
<keyword evidence="8" id="KW-1185">Reference proteome</keyword>
<dbReference type="GO" id="GO:0022627">
    <property type="term" value="C:cytosolic small ribosomal subunit"/>
    <property type="evidence" value="ECO:0007669"/>
    <property type="project" value="TreeGrafter"/>
</dbReference>
<dbReference type="OrthoDB" id="2194683at2759"/>
<feature type="compositionally biased region" description="Polar residues" evidence="5">
    <location>
        <begin position="139"/>
        <end position="161"/>
    </location>
</feature>
<evidence type="ECO:0000256" key="4">
    <source>
        <dbReference type="ARBA" id="ARBA00022917"/>
    </source>
</evidence>
<keyword evidence="4" id="KW-0648">Protein biosynthesis</keyword>
<evidence type="ECO:0000256" key="3">
    <source>
        <dbReference type="ARBA" id="ARBA00022737"/>
    </source>
</evidence>
<evidence type="ECO:0000259" key="6">
    <source>
        <dbReference type="Pfam" id="PF08662"/>
    </source>
</evidence>
<evidence type="ECO:0000256" key="5">
    <source>
        <dbReference type="SAM" id="MobiDB-lite"/>
    </source>
</evidence>
<dbReference type="InterPro" id="IPR011387">
    <property type="entry name" value="TIF2A"/>
</dbReference>
<evidence type="ECO:0000313" key="7">
    <source>
        <dbReference type="EMBL" id="CAG8635929.1"/>
    </source>
</evidence>
<evidence type="ECO:0000256" key="2">
    <source>
        <dbReference type="ARBA" id="ARBA00022574"/>
    </source>
</evidence>
<feature type="compositionally biased region" description="Basic residues" evidence="5">
    <location>
        <begin position="162"/>
        <end position="175"/>
    </location>
</feature>
<dbReference type="SUPFAM" id="SSF51004">
    <property type="entry name" value="C-terminal (heme d1) domain of cytochrome cd1-nitrite reductase"/>
    <property type="match status" value="1"/>
</dbReference>
<dbReference type="GO" id="GO:0003729">
    <property type="term" value="F:mRNA binding"/>
    <property type="evidence" value="ECO:0007669"/>
    <property type="project" value="TreeGrafter"/>
</dbReference>
<keyword evidence="3" id="KW-0677">Repeat</keyword>
<evidence type="ECO:0000313" key="8">
    <source>
        <dbReference type="Proteomes" id="UP000789342"/>
    </source>
</evidence>
<feature type="compositionally biased region" description="Basic and acidic residues" evidence="5">
    <location>
        <begin position="203"/>
        <end position="213"/>
    </location>
</feature>
<dbReference type="Pfam" id="PF08662">
    <property type="entry name" value="eIF2A"/>
    <property type="match status" value="1"/>
</dbReference>
<feature type="compositionally biased region" description="Polar residues" evidence="5">
    <location>
        <begin position="188"/>
        <end position="201"/>
    </location>
</feature>
<comment type="caution">
    <text evidence="7">The sequence shown here is derived from an EMBL/GenBank/DDBJ whole genome shotgun (WGS) entry which is preliminary data.</text>
</comment>
<proteinExistence type="predicted"/>
<keyword evidence="2" id="KW-0853">WD repeat</keyword>
<protein>
    <submittedName>
        <fullName evidence="7">8440_t:CDS:1</fullName>
    </submittedName>
</protein>
<dbReference type="Proteomes" id="UP000789342">
    <property type="component" value="Unassembled WGS sequence"/>
</dbReference>
<dbReference type="InterPro" id="IPR013979">
    <property type="entry name" value="TIF_beta_prop-like"/>
</dbReference>
<dbReference type="GO" id="GO:0003743">
    <property type="term" value="F:translation initiation factor activity"/>
    <property type="evidence" value="ECO:0007669"/>
    <property type="project" value="UniProtKB-KW"/>
</dbReference>
<dbReference type="EMBL" id="CAJVPV010008900">
    <property type="protein sequence ID" value="CAG8635929.1"/>
    <property type="molecule type" value="Genomic_DNA"/>
</dbReference>
<dbReference type="GO" id="GO:0000049">
    <property type="term" value="F:tRNA binding"/>
    <property type="evidence" value="ECO:0007669"/>
    <property type="project" value="TreeGrafter"/>
</dbReference>
<name>A0A9N9DGY7_9GLOM</name>
<evidence type="ECO:0000256" key="1">
    <source>
        <dbReference type="ARBA" id="ARBA00022540"/>
    </source>
</evidence>
<sequence>GFGNLAGTMDVWDRKTLEKTATIEAQNSSESFWSPDGRYIMTATLSPRLRVDNGYKIWHYTGVLVHTTNIQELLQVQWRPANADLYPMRTTLSPPPKISNDLTASDVKPLPKKVGAYRPPHARGKATPEIFKREDESSKNSSQDHGTNKSAGTTENLSKVASRNKRKRELAKKKKESSSTTVNESTEIPTNVQSVIINNGAQVDKDDKTKSESIPEATSSLSENDKKIRNLTKKLRQIEELKERQQSGDKLEQTQLQKIANEASLRKELEMLRL</sequence>
<feature type="region of interest" description="Disordered" evidence="5">
    <location>
        <begin position="92"/>
        <end position="224"/>
    </location>
</feature>
<accession>A0A9N9DGY7</accession>
<dbReference type="PANTHER" id="PTHR13227:SF0">
    <property type="entry name" value="EUKARYOTIC TRANSLATION INITIATION FACTOR 2A"/>
    <property type="match status" value="1"/>
</dbReference>
<feature type="non-terminal residue" evidence="7">
    <location>
        <position position="1"/>
    </location>
</feature>
<dbReference type="InterPro" id="IPR011048">
    <property type="entry name" value="Haem_d1_sf"/>
</dbReference>
<organism evidence="7 8">
    <name type="scientific">Acaulospora morrowiae</name>
    <dbReference type="NCBI Taxonomy" id="94023"/>
    <lineage>
        <taxon>Eukaryota</taxon>
        <taxon>Fungi</taxon>
        <taxon>Fungi incertae sedis</taxon>
        <taxon>Mucoromycota</taxon>
        <taxon>Glomeromycotina</taxon>
        <taxon>Glomeromycetes</taxon>
        <taxon>Diversisporales</taxon>
        <taxon>Acaulosporaceae</taxon>
        <taxon>Acaulospora</taxon>
    </lineage>
</organism>